<keyword evidence="2" id="KW-0805">Transcription regulation</keyword>
<keyword evidence="3" id="KW-0731">Sigma factor</keyword>
<dbReference type="InterPro" id="IPR013249">
    <property type="entry name" value="RNA_pol_sigma70_r4_t2"/>
</dbReference>
<name>A0A1T4WQN5_9BACT</name>
<dbReference type="Gene3D" id="1.10.1740.10">
    <property type="match status" value="1"/>
</dbReference>
<dbReference type="SUPFAM" id="SSF88946">
    <property type="entry name" value="Sigma2 domain of RNA polymerase sigma factors"/>
    <property type="match status" value="1"/>
</dbReference>
<protein>
    <submittedName>
        <fullName evidence="8">RNA polymerase sigma-70 factor, ECF subfamily</fullName>
    </submittedName>
</protein>
<evidence type="ECO:0000259" key="6">
    <source>
        <dbReference type="Pfam" id="PF04542"/>
    </source>
</evidence>
<dbReference type="InterPro" id="IPR014284">
    <property type="entry name" value="RNA_pol_sigma-70_dom"/>
</dbReference>
<feature type="domain" description="RNA polymerase sigma-70 region 2" evidence="6">
    <location>
        <begin position="30"/>
        <end position="96"/>
    </location>
</feature>
<dbReference type="PANTHER" id="PTHR43133:SF8">
    <property type="entry name" value="RNA POLYMERASE SIGMA FACTOR HI_1459-RELATED"/>
    <property type="match status" value="1"/>
</dbReference>
<dbReference type="GO" id="GO:0006352">
    <property type="term" value="P:DNA-templated transcription initiation"/>
    <property type="evidence" value="ECO:0007669"/>
    <property type="project" value="InterPro"/>
</dbReference>
<dbReference type="OrthoDB" id="9780326at2"/>
<proteinExistence type="inferred from homology"/>
<evidence type="ECO:0000256" key="5">
    <source>
        <dbReference type="ARBA" id="ARBA00023163"/>
    </source>
</evidence>
<dbReference type="AlphaFoldDB" id="A0A1T4WQN5"/>
<dbReference type="Pfam" id="PF08281">
    <property type="entry name" value="Sigma70_r4_2"/>
    <property type="match status" value="1"/>
</dbReference>
<evidence type="ECO:0000256" key="3">
    <source>
        <dbReference type="ARBA" id="ARBA00023082"/>
    </source>
</evidence>
<dbReference type="InterPro" id="IPR036388">
    <property type="entry name" value="WH-like_DNA-bd_sf"/>
</dbReference>
<accession>A0A1T4WQN5</accession>
<dbReference type="InterPro" id="IPR013324">
    <property type="entry name" value="RNA_pol_sigma_r3/r4-like"/>
</dbReference>
<dbReference type="Proteomes" id="UP000189733">
    <property type="component" value="Unassembled WGS sequence"/>
</dbReference>
<organism evidence="8 9">
    <name type="scientific">Desulfobaculum bizertense DSM 18034</name>
    <dbReference type="NCBI Taxonomy" id="1121442"/>
    <lineage>
        <taxon>Bacteria</taxon>
        <taxon>Pseudomonadati</taxon>
        <taxon>Thermodesulfobacteriota</taxon>
        <taxon>Desulfovibrionia</taxon>
        <taxon>Desulfovibrionales</taxon>
        <taxon>Desulfovibrionaceae</taxon>
        <taxon>Desulfobaculum</taxon>
    </lineage>
</organism>
<dbReference type="PANTHER" id="PTHR43133">
    <property type="entry name" value="RNA POLYMERASE ECF-TYPE SIGMA FACTO"/>
    <property type="match status" value="1"/>
</dbReference>
<evidence type="ECO:0000256" key="1">
    <source>
        <dbReference type="ARBA" id="ARBA00010641"/>
    </source>
</evidence>
<evidence type="ECO:0000256" key="2">
    <source>
        <dbReference type="ARBA" id="ARBA00023015"/>
    </source>
</evidence>
<dbReference type="InterPro" id="IPR039425">
    <property type="entry name" value="RNA_pol_sigma-70-like"/>
</dbReference>
<evidence type="ECO:0000313" key="9">
    <source>
        <dbReference type="Proteomes" id="UP000189733"/>
    </source>
</evidence>
<keyword evidence="5" id="KW-0804">Transcription</keyword>
<evidence type="ECO:0000259" key="7">
    <source>
        <dbReference type="Pfam" id="PF08281"/>
    </source>
</evidence>
<dbReference type="InterPro" id="IPR007627">
    <property type="entry name" value="RNA_pol_sigma70_r2"/>
</dbReference>
<evidence type="ECO:0000313" key="8">
    <source>
        <dbReference type="EMBL" id="SKA78921.1"/>
    </source>
</evidence>
<dbReference type="SUPFAM" id="SSF88659">
    <property type="entry name" value="Sigma3 and sigma4 domains of RNA polymerase sigma factors"/>
    <property type="match status" value="1"/>
</dbReference>
<dbReference type="STRING" id="1121442.SAMN02745702_02456"/>
<reference evidence="8 9" key="1">
    <citation type="submission" date="2017-02" db="EMBL/GenBank/DDBJ databases">
        <authorList>
            <person name="Peterson S.W."/>
        </authorList>
    </citation>
    <scope>NUCLEOTIDE SEQUENCE [LARGE SCALE GENOMIC DNA]</scope>
    <source>
        <strain evidence="8 9">DSM 18034</strain>
    </source>
</reference>
<sequence>MAWWTRLSQQDDDALMAKVATGSERAFREIVERYQARIYDYARRTVHDGAEAADIAQETFFRLFRQAGRYQGQSSLKGYLFCIARNLCIDHMRRKRPIPVEHVPEQADETTPFVEVDVSDRLRQLEEALESLPETQRTALLLRHREELGNAEIAEAMETTVSAVESLLVRGRKGLHKILPEDFLDV</sequence>
<dbReference type="CDD" id="cd06171">
    <property type="entry name" value="Sigma70_r4"/>
    <property type="match status" value="1"/>
</dbReference>
<dbReference type="EMBL" id="FUYA01000009">
    <property type="protein sequence ID" value="SKA78921.1"/>
    <property type="molecule type" value="Genomic_DNA"/>
</dbReference>
<dbReference type="InterPro" id="IPR013325">
    <property type="entry name" value="RNA_pol_sigma_r2"/>
</dbReference>
<feature type="domain" description="RNA polymerase sigma factor 70 region 4 type 2" evidence="7">
    <location>
        <begin position="123"/>
        <end position="173"/>
    </location>
</feature>
<gene>
    <name evidence="8" type="ORF">SAMN02745702_02456</name>
</gene>
<keyword evidence="4" id="KW-0238">DNA-binding</keyword>
<keyword evidence="9" id="KW-1185">Reference proteome</keyword>
<evidence type="ECO:0000256" key="4">
    <source>
        <dbReference type="ARBA" id="ARBA00023125"/>
    </source>
</evidence>
<dbReference type="RefSeq" id="WP_078685738.1">
    <property type="nucleotide sequence ID" value="NZ_FUYA01000009.1"/>
</dbReference>
<dbReference type="NCBIfam" id="TIGR02937">
    <property type="entry name" value="sigma70-ECF"/>
    <property type="match status" value="1"/>
</dbReference>
<dbReference type="GO" id="GO:0016987">
    <property type="term" value="F:sigma factor activity"/>
    <property type="evidence" value="ECO:0007669"/>
    <property type="project" value="UniProtKB-KW"/>
</dbReference>
<dbReference type="Gene3D" id="1.10.10.10">
    <property type="entry name" value="Winged helix-like DNA-binding domain superfamily/Winged helix DNA-binding domain"/>
    <property type="match status" value="1"/>
</dbReference>
<dbReference type="Pfam" id="PF04542">
    <property type="entry name" value="Sigma70_r2"/>
    <property type="match status" value="1"/>
</dbReference>
<dbReference type="GO" id="GO:0003677">
    <property type="term" value="F:DNA binding"/>
    <property type="evidence" value="ECO:0007669"/>
    <property type="project" value="UniProtKB-KW"/>
</dbReference>
<comment type="similarity">
    <text evidence="1">Belongs to the sigma-70 factor family. ECF subfamily.</text>
</comment>